<evidence type="ECO:0000313" key="4">
    <source>
        <dbReference type="Proteomes" id="UP000828390"/>
    </source>
</evidence>
<dbReference type="AlphaFoldDB" id="A0A9D4KGI4"/>
<evidence type="ECO:0000256" key="1">
    <source>
        <dbReference type="SAM" id="MobiDB-lite"/>
    </source>
</evidence>
<name>A0A9D4KGI4_DREPO</name>
<evidence type="ECO:0000313" key="3">
    <source>
        <dbReference type="EMBL" id="KAH3839029.1"/>
    </source>
</evidence>
<organism evidence="3 4">
    <name type="scientific">Dreissena polymorpha</name>
    <name type="common">Zebra mussel</name>
    <name type="synonym">Mytilus polymorpha</name>
    <dbReference type="NCBI Taxonomy" id="45954"/>
    <lineage>
        <taxon>Eukaryota</taxon>
        <taxon>Metazoa</taxon>
        <taxon>Spiralia</taxon>
        <taxon>Lophotrochozoa</taxon>
        <taxon>Mollusca</taxon>
        <taxon>Bivalvia</taxon>
        <taxon>Autobranchia</taxon>
        <taxon>Heteroconchia</taxon>
        <taxon>Euheterodonta</taxon>
        <taxon>Imparidentia</taxon>
        <taxon>Neoheterodontei</taxon>
        <taxon>Myida</taxon>
        <taxon>Dreissenoidea</taxon>
        <taxon>Dreissenidae</taxon>
        <taxon>Dreissena</taxon>
    </lineage>
</organism>
<feature type="transmembrane region" description="Helical" evidence="2">
    <location>
        <begin position="352"/>
        <end position="375"/>
    </location>
</feature>
<dbReference type="Proteomes" id="UP000828390">
    <property type="component" value="Unassembled WGS sequence"/>
</dbReference>
<keyword evidence="2" id="KW-0472">Membrane</keyword>
<feature type="region of interest" description="Disordered" evidence="1">
    <location>
        <begin position="157"/>
        <end position="181"/>
    </location>
</feature>
<comment type="caution">
    <text evidence="3">The sequence shown here is derived from an EMBL/GenBank/DDBJ whole genome shotgun (WGS) entry which is preliminary data.</text>
</comment>
<gene>
    <name evidence="3" type="ORF">DPMN_112450</name>
</gene>
<keyword evidence="2" id="KW-1133">Transmembrane helix</keyword>
<accession>A0A9D4KGI4</accession>
<protein>
    <submittedName>
        <fullName evidence="3">Uncharacterized protein</fullName>
    </submittedName>
</protein>
<sequence length="404" mass="45567">MTSFKEDWLNIKGKSEATQMIMYRKCLDMSVKTKAVLQEITEDNDITLSFTPDPIILQTMATLSGLGQILIKESREAKETKSKACCELSSKINPEIQAIETNNQDLDTIPVSGTPRQAKVANQTSTLNNLDTIYNQAPVPPKQSDITNQSTAVNKSDYVPNPISNSPAQSDNALNKPGWMPHTVTSCTSTQLAQGYQSSELDRSDPNQVIRVKESKKYEVEDVYYISGICEITNGEFLLTDKRNLKVKLLDQTYEVVAQCDLPSQPMSICRIDSSLVAVAMDIKKIIFIKVTNLQLLIDRTLEFQHLCNGIAYHQGNLFITTDTALYQYTVDGRLVSKLYEDTMFGRTGNSYYMYILFCMAILIRPIFLNNTVILHVNTTKNNYSTIIELKKQSFSYYLKKTNV</sequence>
<dbReference type="EMBL" id="JAIWYP010000004">
    <property type="protein sequence ID" value="KAH3839029.1"/>
    <property type="molecule type" value="Genomic_DNA"/>
</dbReference>
<keyword evidence="2" id="KW-0812">Transmembrane</keyword>
<evidence type="ECO:0000256" key="2">
    <source>
        <dbReference type="SAM" id="Phobius"/>
    </source>
</evidence>
<keyword evidence="4" id="KW-1185">Reference proteome</keyword>
<reference evidence="3" key="1">
    <citation type="journal article" date="2019" name="bioRxiv">
        <title>The Genome of the Zebra Mussel, Dreissena polymorpha: A Resource for Invasive Species Research.</title>
        <authorList>
            <person name="McCartney M.A."/>
            <person name="Auch B."/>
            <person name="Kono T."/>
            <person name="Mallez S."/>
            <person name="Zhang Y."/>
            <person name="Obille A."/>
            <person name="Becker A."/>
            <person name="Abrahante J.E."/>
            <person name="Garbe J."/>
            <person name="Badalamenti J.P."/>
            <person name="Herman A."/>
            <person name="Mangelson H."/>
            <person name="Liachko I."/>
            <person name="Sullivan S."/>
            <person name="Sone E.D."/>
            <person name="Koren S."/>
            <person name="Silverstein K.A.T."/>
            <person name="Beckman K.B."/>
            <person name="Gohl D.M."/>
        </authorList>
    </citation>
    <scope>NUCLEOTIDE SEQUENCE</scope>
    <source>
        <strain evidence="3">Duluth1</strain>
        <tissue evidence="3">Whole animal</tissue>
    </source>
</reference>
<reference evidence="3" key="2">
    <citation type="submission" date="2020-11" db="EMBL/GenBank/DDBJ databases">
        <authorList>
            <person name="McCartney M.A."/>
            <person name="Auch B."/>
            <person name="Kono T."/>
            <person name="Mallez S."/>
            <person name="Becker A."/>
            <person name="Gohl D.M."/>
            <person name="Silverstein K.A.T."/>
            <person name="Koren S."/>
            <person name="Bechman K.B."/>
            <person name="Herman A."/>
            <person name="Abrahante J.E."/>
            <person name="Garbe J."/>
        </authorList>
    </citation>
    <scope>NUCLEOTIDE SEQUENCE</scope>
    <source>
        <strain evidence="3">Duluth1</strain>
        <tissue evidence="3">Whole animal</tissue>
    </source>
</reference>
<proteinExistence type="predicted"/>
<feature type="compositionally biased region" description="Polar residues" evidence="1">
    <location>
        <begin position="162"/>
        <end position="173"/>
    </location>
</feature>